<evidence type="ECO:0000313" key="1">
    <source>
        <dbReference type="EMBL" id="KKN88121.1"/>
    </source>
</evidence>
<proteinExistence type="predicted"/>
<reference evidence="1" key="1">
    <citation type="journal article" date="2015" name="Nature">
        <title>Complex archaea that bridge the gap between prokaryotes and eukaryotes.</title>
        <authorList>
            <person name="Spang A."/>
            <person name="Saw J.H."/>
            <person name="Jorgensen S.L."/>
            <person name="Zaremba-Niedzwiedzka K."/>
            <person name="Martijn J."/>
            <person name="Lind A.E."/>
            <person name="van Eijk R."/>
            <person name="Schleper C."/>
            <person name="Guy L."/>
            <person name="Ettema T.J."/>
        </authorList>
    </citation>
    <scope>NUCLEOTIDE SEQUENCE</scope>
</reference>
<organism evidence="1">
    <name type="scientific">marine sediment metagenome</name>
    <dbReference type="NCBI Taxonomy" id="412755"/>
    <lineage>
        <taxon>unclassified sequences</taxon>
        <taxon>metagenomes</taxon>
        <taxon>ecological metagenomes</taxon>
    </lineage>
</organism>
<protein>
    <submittedName>
        <fullName evidence="1">Uncharacterized protein</fullName>
    </submittedName>
</protein>
<comment type="caution">
    <text evidence="1">The sequence shown here is derived from an EMBL/GenBank/DDBJ whole genome shotgun (WGS) entry which is preliminary data.</text>
</comment>
<dbReference type="EMBL" id="LAZR01000131">
    <property type="protein sequence ID" value="KKN88121.1"/>
    <property type="molecule type" value="Genomic_DNA"/>
</dbReference>
<dbReference type="AlphaFoldDB" id="A0A0F9WPL3"/>
<name>A0A0F9WPL3_9ZZZZ</name>
<gene>
    <name evidence="1" type="ORF">LCGC14_0251930</name>
</gene>
<sequence length="121" mass="13885">MAELRDVETCGHESDGGWMYLHSKCHDSEPTWARVKGRTLEVICGECDKQVTTFLLAEETEGPEFEEFQRDNESHVDAVAQVIHGLPGWAELHLEDKEFSIESARRVIDTFYVLSREENDD</sequence>
<accession>A0A0F9WPL3</accession>